<gene>
    <name evidence="1" type="ORF">V6N11_048990</name>
</gene>
<dbReference type="EMBL" id="JBBPBN010000050">
    <property type="protein sequence ID" value="KAK8992931.1"/>
    <property type="molecule type" value="Genomic_DNA"/>
</dbReference>
<protein>
    <submittedName>
        <fullName evidence="1">Uncharacterized protein</fullName>
    </submittedName>
</protein>
<name>A0ABR2PWW1_9ROSI</name>
<evidence type="ECO:0000313" key="1">
    <source>
        <dbReference type="EMBL" id="KAK8992931.1"/>
    </source>
</evidence>
<comment type="caution">
    <text evidence="1">The sequence shown here is derived from an EMBL/GenBank/DDBJ whole genome shotgun (WGS) entry which is preliminary data.</text>
</comment>
<proteinExistence type="predicted"/>
<keyword evidence="2" id="KW-1185">Reference proteome</keyword>
<accession>A0ABR2PWW1</accession>
<evidence type="ECO:0000313" key="2">
    <source>
        <dbReference type="Proteomes" id="UP001396334"/>
    </source>
</evidence>
<dbReference type="Proteomes" id="UP001396334">
    <property type="component" value="Unassembled WGS sequence"/>
</dbReference>
<organism evidence="1 2">
    <name type="scientific">Hibiscus sabdariffa</name>
    <name type="common">roselle</name>
    <dbReference type="NCBI Taxonomy" id="183260"/>
    <lineage>
        <taxon>Eukaryota</taxon>
        <taxon>Viridiplantae</taxon>
        <taxon>Streptophyta</taxon>
        <taxon>Embryophyta</taxon>
        <taxon>Tracheophyta</taxon>
        <taxon>Spermatophyta</taxon>
        <taxon>Magnoliopsida</taxon>
        <taxon>eudicotyledons</taxon>
        <taxon>Gunneridae</taxon>
        <taxon>Pentapetalae</taxon>
        <taxon>rosids</taxon>
        <taxon>malvids</taxon>
        <taxon>Malvales</taxon>
        <taxon>Malvaceae</taxon>
        <taxon>Malvoideae</taxon>
        <taxon>Hibiscus</taxon>
    </lineage>
</organism>
<sequence length="126" mass="14857">MSTIFYGSNESCGADKTEITELLTRYLAYMGGRTNNAEESTQFLEKIQLRTLSSIVHFSTPSNLGMELEFSLSSIVHFSTQVRTLNDLEFLKRRKSTYSWYTAYIVTIYNFQHFQRWTGRNRWLHF</sequence>
<reference evidence="1 2" key="1">
    <citation type="journal article" date="2024" name="G3 (Bethesda)">
        <title>Genome assembly of Hibiscus sabdariffa L. provides insights into metabolisms of medicinal natural products.</title>
        <authorList>
            <person name="Kim T."/>
        </authorList>
    </citation>
    <scope>NUCLEOTIDE SEQUENCE [LARGE SCALE GENOMIC DNA]</scope>
    <source>
        <strain evidence="1">TK-2024</strain>
        <tissue evidence="1">Old leaves</tissue>
    </source>
</reference>